<dbReference type="SUPFAM" id="SSF158472">
    <property type="entry name" value="HAMP domain-like"/>
    <property type="match status" value="1"/>
</dbReference>
<evidence type="ECO:0000256" key="7">
    <source>
        <dbReference type="ARBA" id="ARBA00022741"/>
    </source>
</evidence>
<evidence type="ECO:0000256" key="8">
    <source>
        <dbReference type="ARBA" id="ARBA00022777"/>
    </source>
</evidence>
<dbReference type="SMART" id="SM00387">
    <property type="entry name" value="HATPase_c"/>
    <property type="match status" value="1"/>
</dbReference>
<dbReference type="Pfam" id="PF02518">
    <property type="entry name" value="HATPase_c"/>
    <property type="match status" value="1"/>
</dbReference>
<feature type="domain" description="HAMP" evidence="14">
    <location>
        <begin position="312"/>
        <end position="364"/>
    </location>
</feature>
<comment type="catalytic activity">
    <reaction evidence="1">
        <text>ATP + protein L-histidine = ADP + protein N-phospho-L-histidine.</text>
        <dbReference type="EC" id="2.7.13.3"/>
    </reaction>
</comment>
<dbReference type="PANTHER" id="PTHR34220:SF7">
    <property type="entry name" value="SENSOR HISTIDINE KINASE YPDA"/>
    <property type="match status" value="1"/>
</dbReference>
<organism evidence="15 16">
    <name type="scientific">Paenibacillus athensensis</name>
    <dbReference type="NCBI Taxonomy" id="1967502"/>
    <lineage>
        <taxon>Bacteria</taxon>
        <taxon>Bacillati</taxon>
        <taxon>Bacillota</taxon>
        <taxon>Bacilli</taxon>
        <taxon>Bacillales</taxon>
        <taxon>Paenibacillaceae</taxon>
        <taxon>Paenibacillus</taxon>
    </lineage>
</organism>
<evidence type="ECO:0000256" key="2">
    <source>
        <dbReference type="ARBA" id="ARBA00004651"/>
    </source>
</evidence>
<evidence type="ECO:0000313" key="16">
    <source>
        <dbReference type="Proteomes" id="UP000298246"/>
    </source>
</evidence>
<reference evidence="15 16" key="1">
    <citation type="submission" date="2017-03" db="EMBL/GenBank/DDBJ databases">
        <title>Isolation of Levoglucosan Utilizing Bacteria.</title>
        <authorList>
            <person name="Arya A.S."/>
        </authorList>
    </citation>
    <scope>NUCLEOTIDE SEQUENCE [LARGE SCALE GENOMIC DNA]</scope>
    <source>
        <strain evidence="15 16">MEC069</strain>
    </source>
</reference>
<dbReference type="InterPro" id="IPR005467">
    <property type="entry name" value="His_kinase_dom"/>
</dbReference>
<dbReference type="Proteomes" id="UP000298246">
    <property type="component" value="Unassembled WGS sequence"/>
</dbReference>
<evidence type="ECO:0000256" key="12">
    <source>
        <dbReference type="SAM" id="Phobius"/>
    </source>
</evidence>
<dbReference type="AlphaFoldDB" id="A0A4Y8Q8Z2"/>
<evidence type="ECO:0000256" key="1">
    <source>
        <dbReference type="ARBA" id="ARBA00000085"/>
    </source>
</evidence>
<proteinExistence type="predicted"/>
<evidence type="ECO:0000256" key="10">
    <source>
        <dbReference type="ARBA" id="ARBA00023012"/>
    </source>
</evidence>
<dbReference type="EC" id="2.7.13.3" evidence="3"/>
<keyword evidence="10" id="KW-0902">Two-component regulatory system</keyword>
<keyword evidence="5" id="KW-0597">Phosphoprotein</keyword>
<keyword evidence="12" id="KW-0812">Transmembrane</keyword>
<keyword evidence="7" id="KW-0547">Nucleotide-binding</keyword>
<evidence type="ECO:0000256" key="9">
    <source>
        <dbReference type="ARBA" id="ARBA00022840"/>
    </source>
</evidence>
<dbReference type="RefSeq" id="WP_134749841.1">
    <property type="nucleotide sequence ID" value="NZ_MYFO02000007.1"/>
</dbReference>
<dbReference type="CDD" id="cd06225">
    <property type="entry name" value="HAMP"/>
    <property type="match status" value="1"/>
</dbReference>
<keyword evidence="8" id="KW-0418">Kinase</keyword>
<keyword evidence="16" id="KW-1185">Reference proteome</keyword>
<dbReference type="Pfam" id="PF06580">
    <property type="entry name" value="His_kinase"/>
    <property type="match status" value="1"/>
</dbReference>
<dbReference type="SUPFAM" id="SSF55874">
    <property type="entry name" value="ATPase domain of HSP90 chaperone/DNA topoisomerase II/histidine kinase"/>
    <property type="match status" value="1"/>
</dbReference>
<dbReference type="InterPro" id="IPR036890">
    <property type="entry name" value="HATPase_C_sf"/>
</dbReference>
<dbReference type="Pfam" id="PF00672">
    <property type="entry name" value="HAMP"/>
    <property type="match status" value="1"/>
</dbReference>
<evidence type="ECO:0000256" key="3">
    <source>
        <dbReference type="ARBA" id="ARBA00012438"/>
    </source>
</evidence>
<dbReference type="EMBL" id="MYFO01000003">
    <property type="protein sequence ID" value="TFE90933.1"/>
    <property type="molecule type" value="Genomic_DNA"/>
</dbReference>
<feature type="transmembrane region" description="Helical" evidence="12">
    <location>
        <begin position="291"/>
        <end position="310"/>
    </location>
</feature>
<dbReference type="PROSITE" id="PS50885">
    <property type="entry name" value="HAMP"/>
    <property type="match status" value="1"/>
</dbReference>
<feature type="domain" description="Histidine kinase" evidence="13">
    <location>
        <begin position="471"/>
        <end position="574"/>
    </location>
</feature>
<keyword evidence="4" id="KW-1003">Cell membrane</keyword>
<comment type="subcellular location">
    <subcellularLocation>
        <location evidence="2">Cell membrane</location>
        <topology evidence="2">Multi-pass membrane protein</topology>
    </subcellularLocation>
</comment>
<evidence type="ECO:0000256" key="5">
    <source>
        <dbReference type="ARBA" id="ARBA00022553"/>
    </source>
</evidence>
<dbReference type="PANTHER" id="PTHR34220">
    <property type="entry name" value="SENSOR HISTIDINE KINASE YPDA"/>
    <property type="match status" value="1"/>
</dbReference>
<dbReference type="Gene3D" id="6.10.340.10">
    <property type="match status" value="1"/>
</dbReference>
<name>A0A4Y8Q8Z2_9BACL</name>
<evidence type="ECO:0000259" key="13">
    <source>
        <dbReference type="PROSITE" id="PS50109"/>
    </source>
</evidence>
<dbReference type="GO" id="GO:0005524">
    <property type="term" value="F:ATP binding"/>
    <property type="evidence" value="ECO:0007669"/>
    <property type="project" value="UniProtKB-KW"/>
</dbReference>
<evidence type="ECO:0000259" key="14">
    <source>
        <dbReference type="PROSITE" id="PS50885"/>
    </source>
</evidence>
<keyword evidence="9" id="KW-0067">ATP-binding</keyword>
<accession>A0A4Y8Q8Z2</accession>
<keyword evidence="12" id="KW-1133">Transmembrane helix</keyword>
<keyword evidence="6" id="KW-0808">Transferase</keyword>
<gene>
    <name evidence="15" type="ORF">B5M42_03665</name>
</gene>
<dbReference type="InterPro" id="IPR003594">
    <property type="entry name" value="HATPase_dom"/>
</dbReference>
<dbReference type="Gene3D" id="3.30.565.10">
    <property type="entry name" value="Histidine kinase-like ATPase, C-terminal domain"/>
    <property type="match status" value="1"/>
</dbReference>
<dbReference type="GO" id="GO:0000155">
    <property type="term" value="F:phosphorelay sensor kinase activity"/>
    <property type="evidence" value="ECO:0007669"/>
    <property type="project" value="InterPro"/>
</dbReference>
<evidence type="ECO:0000256" key="4">
    <source>
        <dbReference type="ARBA" id="ARBA00022475"/>
    </source>
</evidence>
<dbReference type="InterPro" id="IPR003660">
    <property type="entry name" value="HAMP_dom"/>
</dbReference>
<dbReference type="InterPro" id="IPR010559">
    <property type="entry name" value="Sig_transdc_His_kin_internal"/>
</dbReference>
<dbReference type="OrthoDB" id="9809348at2"/>
<evidence type="ECO:0000256" key="11">
    <source>
        <dbReference type="ARBA" id="ARBA00023136"/>
    </source>
</evidence>
<protein>
    <recommendedName>
        <fullName evidence="3">histidine kinase</fullName>
        <ecNumber evidence="3">2.7.13.3</ecNumber>
    </recommendedName>
</protein>
<sequence>MKIQPSRLFIPLGFKLFASHLLLVLIPIALLGLFSYHYSLDALQARTVKNVEYAMQQMENNIDYRIRDVLRGMESVYADKTVADFLSGAFSDVDQLGITRQSIIPKLVNASLLSQSPVLMTLYLDRPTFPEVYFTHIGDPLQLGRGYGLKYASRVSGQPWYKEITDNQQPLIWQQVDMDREYGNISLFHTMIDYESMHPTGLLQLTVKLKDVFQSVDYTKLGKESSILIFDERQRLLYRSAAAETAEENGPVFDDGKYLVIRSEVPLMNASLVTLLPKASLNEGAGKLRKLTLWISLLSSLVIALVSLLISNYYSKRILKLTTSLRSFQNGDFHKRITYRGNDEFTLISQAFNDMAQTIEQLFQEVYVNRLQKKEAELQTLQAQINPHFLYNTLSSIGRMAQLGRTEDLTRMIRGLAKFYRLTLNKGSFVISVADELEQVQAYAGIQKIKYGDRFQLQLEVDESLLDCETIKLVLQPFVENSLEHAWSAEHLEIGLSVYREQETIVFEISDNGLGMSEEKVRELSAQSGEAKEGYGIFNVDERVRLHYGEEYGVTIHSRLNEGTVVRIVIPVRPYRK</sequence>
<dbReference type="PROSITE" id="PS50109">
    <property type="entry name" value="HIS_KIN"/>
    <property type="match status" value="1"/>
</dbReference>
<evidence type="ECO:0000256" key="6">
    <source>
        <dbReference type="ARBA" id="ARBA00022679"/>
    </source>
</evidence>
<feature type="transmembrane region" description="Helical" evidence="12">
    <location>
        <begin position="12"/>
        <end position="36"/>
    </location>
</feature>
<dbReference type="SMART" id="SM00304">
    <property type="entry name" value="HAMP"/>
    <property type="match status" value="1"/>
</dbReference>
<dbReference type="InterPro" id="IPR050640">
    <property type="entry name" value="Bact_2-comp_sensor_kinase"/>
</dbReference>
<evidence type="ECO:0000313" key="15">
    <source>
        <dbReference type="EMBL" id="TFE90933.1"/>
    </source>
</evidence>
<keyword evidence="11 12" id="KW-0472">Membrane</keyword>
<dbReference type="GO" id="GO:0005886">
    <property type="term" value="C:plasma membrane"/>
    <property type="evidence" value="ECO:0007669"/>
    <property type="project" value="UniProtKB-SubCell"/>
</dbReference>
<comment type="caution">
    <text evidence="15">The sequence shown here is derived from an EMBL/GenBank/DDBJ whole genome shotgun (WGS) entry which is preliminary data.</text>
</comment>